<accession>A0A2A2KSE5</accession>
<reference evidence="3 4" key="1">
    <citation type="journal article" date="2017" name="Curr. Biol.">
        <title>Genome architecture and evolution of a unichromosomal asexual nematode.</title>
        <authorList>
            <person name="Fradin H."/>
            <person name="Zegar C."/>
            <person name="Gutwein M."/>
            <person name="Lucas J."/>
            <person name="Kovtun M."/>
            <person name="Corcoran D."/>
            <person name="Baugh L.R."/>
            <person name="Kiontke K."/>
            <person name="Gunsalus K."/>
            <person name="Fitch D.H."/>
            <person name="Piano F."/>
        </authorList>
    </citation>
    <scope>NUCLEOTIDE SEQUENCE [LARGE SCALE GENOMIC DNA]</scope>
    <source>
        <strain evidence="3">PF1309</strain>
    </source>
</reference>
<dbReference type="EMBL" id="LIAE01007825">
    <property type="protein sequence ID" value="PAV76723.1"/>
    <property type="molecule type" value="Genomic_DNA"/>
</dbReference>
<keyword evidence="4" id="KW-1185">Reference proteome</keyword>
<dbReference type="GO" id="GO:0005525">
    <property type="term" value="F:GTP binding"/>
    <property type="evidence" value="ECO:0007669"/>
    <property type="project" value="InterPro"/>
</dbReference>
<dbReference type="OrthoDB" id="63533at2759"/>
<evidence type="ECO:0000256" key="1">
    <source>
        <dbReference type="ARBA" id="ARBA00006270"/>
    </source>
</evidence>
<dbReference type="SMART" id="SM00175">
    <property type="entry name" value="RAB"/>
    <property type="match status" value="1"/>
</dbReference>
<dbReference type="InterPro" id="IPR005225">
    <property type="entry name" value="Small_GTP-bd"/>
</dbReference>
<dbReference type="NCBIfam" id="TIGR00231">
    <property type="entry name" value="small_GTP"/>
    <property type="match status" value="1"/>
</dbReference>
<dbReference type="SUPFAM" id="SSF52540">
    <property type="entry name" value="P-loop containing nucleoside triphosphate hydrolases"/>
    <property type="match status" value="1"/>
</dbReference>
<gene>
    <name evidence="3" type="ORF">WR25_21047</name>
</gene>
<dbReference type="Gene3D" id="3.40.50.300">
    <property type="entry name" value="P-loop containing nucleotide triphosphate hydrolases"/>
    <property type="match status" value="1"/>
</dbReference>
<evidence type="ECO:0000313" key="3">
    <source>
        <dbReference type="EMBL" id="PAV76723.1"/>
    </source>
</evidence>
<dbReference type="PRINTS" id="PR00449">
    <property type="entry name" value="RASTRNSFRMNG"/>
</dbReference>
<protein>
    <submittedName>
        <fullName evidence="3">Uncharacterized protein</fullName>
    </submittedName>
</protein>
<organism evidence="3 4">
    <name type="scientific">Diploscapter pachys</name>
    <dbReference type="NCBI Taxonomy" id="2018661"/>
    <lineage>
        <taxon>Eukaryota</taxon>
        <taxon>Metazoa</taxon>
        <taxon>Ecdysozoa</taxon>
        <taxon>Nematoda</taxon>
        <taxon>Chromadorea</taxon>
        <taxon>Rhabditida</taxon>
        <taxon>Rhabditina</taxon>
        <taxon>Rhabditomorpha</taxon>
        <taxon>Rhabditoidea</taxon>
        <taxon>Rhabditidae</taxon>
        <taxon>Diploscapter</taxon>
    </lineage>
</organism>
<sequence>MRIRKKAIFLGESGVGKTSIILRHDGRGFDFAHSETLGANFIVATVGIASDVVELQMWDTAGQERFRAMVPMYLRGAAVAFLVYDITVRRTFHQLKWWIEELHRNSDRMDKNLILIVIGNKTDLAKNREVTLEEGQQFASQHNALFFETSALRDHGIAETIRAAAEQIILQTPSKSSRPGSTISLENSRLSNLNADLVLLHTQFRFVREKESVA</sequence>
<dbReference type="AlphaFoldDB" id="A0A2A2KSE5"/>
<proteinExistence type="inferred from homology"/>
<dbReference type="PANTHER" id="PTHR47978">
    <property type="match status" value="1"/>
</dbReference>
<name>A0A2A2KSE5_9BILA</name>
<dbReference type="InterPro" id="IPR027417">
    <property type="entry name" value="P-loop_NTPase"/>
</dbReference>
<comment type="similarity">
    <text evidence="1">Belongs to the small GTPase superfamily. Rab family.</text>
</comment>
<dbReference type="SMART" id="SM00173">
    <property type="entry name" value="RAS"/>
    <property type="match status" value="1"/>
</dbReference>
<dbReference type="Pfam" id="PF00071">
    <property type="entry name" value="Ras"/>
    <property type="match status" value="1"/>
</dbReference>
<keyword evidence="2" id="KW-0547">Nucleotide-binding</keyword>
<dbReference type="FunFam" id="3.40.50.300:FF:001462">
    <property type="entry name" value="Small GTP-binding protein, putative"/>
    <property type="match status" value="1"/>
</dbReference>
<dbReference type="InterPro" id="IPR001806">
    <property type="entry name" value="Small_GTPase"/>
</dbReference>
<evidence type="ECO:0000256" key="2">
    <source>
        <dbReference type="ARBA" id="ARBA00022741"/>
    </source>
</evidence>
<comment type="caution">
    <text evidence="3">The sequence shown here is derived from an EMBL/GenBank/DDBJ whole genome shotgun (WGS) entry which is preliminary data.</text>
</comment>
<dbReference type="PROSITE" id="PS51419">
    <property type="entry name" value="RAB"/>
    <property type="match status" value="1"/>
</dbReference>
<dbReference type="STRING" id="2018661.A0A2A2KSE5"/>
<dbReference type="SMART" id="SM00176">
    <property type="entry name" value="RAN"/>
    <property type="match status" value="1"/>
</dbReference>
<dbReference type="Proteomes" id="UP000218231">
    <property type="component" value="Unassembled WGS sequence"/>
</dbReference>
<dbReference type="PROSITE" id="PS51421">
    <property type="entry name" value="RAS"/>
    <property type="match status" value="1"/>
</dbReference>
<dbReference type="CDD" id="cd00154">
    <property type="entry name" value="Rab"/>
    <property type="match status" value="1"/>
</dbReference>
<dbReference type="GO" id="GO:0003924">
    <property type="term" value="F:GTPase activity"/>
    <property type="evidence" value="ECO:0007669"/>
    <property type="project" value="InterPro"/>
</dbReference>
<dbReference type="SMART" id="SM00174">
    <property type="entry name" value="RHO"/>
    <property type="match status" value="1"/>
</dbReference>
<evidence type="ECO:0000313" key="4">
    <source>
        <dbReference type="Proteomes" id="UP000218231"/>
    </source>
</evidence>